<dbReference type="InterPro" id="IPR014284">
    <property type="entry name" value="RNA_pol_sigma-70_dom"/>
</dbReference>
<dbReference type="SUPFAM" id="SSF88946">
    <property type="entry name" value="Sigma2 domain of RNA polymerase sigma factors"/>
    <property type="match status" value="1"/>
</dbReference>
<dbReference type="GO" id="GO:0003677">
    <property type="term" value="F:DNA binding"/>
    <property type="evidence" value="ECO:0007669"/>
    <property type="project" value="UniProtKB-UniRule"/>
</dbReference>
<dbReference type="GO" id="GO:0016987">
    <property type="term" value="F:sigma factor activity"/>
    <property type="evidence" value="ECO:0007669"/>
    <property type="project" value="UniProtKB-UniRule"/>
</dbReference>
<dbReference type="GO" id="GO:0005737">
    <property type="term" value="C:cytoplasm"/>
    <property type="evidence" value="ECO:0007669"/>
    <property type="project" value="UniProtKB-SubCell"/>
</dbReference>
<dbReference type="Gene3D" id="1.10.1740.10">
    <property type="match status" value="1"/>
</dbReference>
<dbReference type="RefSeq" id="WP_095369734.1">
    <property type="nucleotide sequence ID" value="NZ_CP022983.1"/>
</dbReference>
<dbReference type="NCBIfam" id="TIGR02895">
    <property type="entry name" value="spore_sigI"/>
    <property type="match status" value="1"/>
</dbReference>
<comment type="activity regulation">
    <text evidence="6">Negatively regulated by the anti-sigma-I factor RsgI.</text>
</comment>
<dbReference type="NCBIfam" id="TIGR02937">
    <property type="entry name" value="sigma70-ECF"/>
    <property type="match status" value="1"/>
</dbReference>
<keyword evidence="1 6" id="KW-0963">Cytoplasm</keyword>
<dbReference type="InterPro" id="IPR013325">
    <property type="entry name" value="RNA_pol_sigma_r2"/>
</dbReference>
<comment type="subcellular location">
    <subcellularLocation>
        <location evidence="6">Cytoplasm</location>
    </subcellularLocation>
</comment>
<dbReference type="KEGG" id="bko:CKF48_01730"/>
<feature type="short sequence motif" description="Polymerase core binding" evidence="6">
    <location>
        <begin position="59"/>
        <end position="72"/>
    </location>
</feature>
<dbReference type="OrthoDB" id="3190733at2"/>
<dbReference type="HAMAP" id="MF_02064">
    <property type="entry name" value="Sigma70_SigI"/>
    <property type="match status" value="1"/>
</dbReference>
<keyword evidence="5 6" id="KW-0804">Transcription</keyword>
<keyword evidence="9" id="KW-1185">Reference proteome</keyword>
<dbReference type="AlphaFoldDB" id="A0A248TDC6"/>
<dbReference type="GO" id="GO:0006352">
    <property type="term" value="P:DNA-templated transcription initiation"/>
    <property type="evidence" value="ECO:0007669"/>
    <property type="project" value="UniProtKB-UniRule"/>
</dbReference>
<dbReference type="PANTHER" id="PTHR30385">
    <property type="entry name" value="SIGMA FACTOR F FLAGELLAR"/>
    <property type="match status" value="1"/>
</dbReference>
<dbReference type="PANTHER" id="PTHR30385:SF6">
    <property type="entry name" value="RNA POLYMERASE SIGMA FACTOR SIGI"/>
    <property type="match status" value="1"/>
</dbReference>
<comment type="subunit">
    <text evidence="6">Interacts with RsgI.</text>
</comment>
<keyword evidence="4 6" id="KW-0238">DNA-binding</keyword>
<keyword evidence="6" id="KW-0346">Stress response</keyword>
<dbReference type="InterPro" id="IPR007627">
    <property type="entry name" value="RNA_pol_sigma70_r2"/>
</dbReference>
<protein>
    <recommendedName>
        <fullName evidence="6">RNA polymerase sigma factor SigI</fullName>
    </recommendedName>
</protein>
<dbReference type="PIRSF" id="PIRSF038953">
    <property type="entry name" value="SigI"/>
    <property type="match status" value="1"/>
</dbReference>
<keyword evidence="2 6" id="KW-0805">Transcription regulation</keyword>
<dbReference type="Pfam" id="PF04542">
    <property type="entry name" value="Sigma70_r2"/>
    <property type="match status" value="1"/>
</dbReference>
<organism evidence="8 9">
    <name type="scientific">Cytobacillus kochii</name>
    <dbReference type="NCBI Taxonomy" id="859143"/>
    <lineage>
        <taxon>Bacteria</taxon>
        <taxon>Bacillati</taxon>
        <taxon>Bacillota</taxon>
        <taxon>Bacilli</taxon>
        <taxon>Bacillales</taxon>
        <taxon>Bacillaceae</taxon>
        <taxon>Cytobacillus</taxon>
    </lineage>
</organism>
<evidence type="ECO:0000256" key="1">
    <source>
        <dbReference type="ARBA" id="ARBA00022490"/>
    </source>
</evidence>
<keyword evidence="3 6" id="KW-0731">Sigma factor</keyword>
<dbReference type="Proteomes" id="UP000215137">
    <property type="component" value="Chromosome"/>
</dbReference>
<evidence type="ECO:0000313" key="9">
    <source>
        <dbReference type="Proteomes" id="UP000215137"/>
    </source>
</evidence>
<name>A0A248TDC6_9BACI</name>
<evidence type="ECO:0000313" key="8">
    <source>
        <dbReference type="EMBL" id="ASV66159.1"/>
    </source>
</evidence>
<sequence>MIKSLFRGLKTQHKTIEEEVFAIQNGDRQLRDVFINKFKPFVAKSVSLVCRRFIYDSDDEFSVGLIAFNDAINNYNRAKGTSFVSFAEVVIKRRVIDYIRQQSKHQNLSLDASHHYEDGSNEQASALIESEISIRGYLEIQDQQARKEEIIKFTNDLSHFGISFKEIVKCSPKHADARRTAIEIAQLIANDVMLKDLLYSTKKLPIKHMESRIKVSRKTIERNRKYIIAMTLVLCNDFVYLKDYLKGVLET</sequence>
<proteinExistence type="inferred from homology"/>
<evidence type="ECO:0000256" key="6">
    <source>
        <dbReference type="HAMAP-Rule" id="MF_02064"/>
    </source>
</evidence>
<accession>A0A248TDC6</accession>
<gene>
    <name evidence="6 8" type="primary">sigI</name>
    <name evidence="8" type="ORF">CKF48_01730</name>
</gene>
<evidence type="ECO:0000259" key="7">
    <source>
        <dbReference type="Pfam" id="PF04542"/>
    </source>
</evidence>
<comment type="function">
    <text evidence="6">Sigma factors are initiation factors that promote the attachment of RNA polymerase to specific initiation sites and are then released.</text>
</comment>
<dbReference type="InterPro" id="IPR014244">
    <property type="entry name" value="RNA_pol_sigma-I"/>
</dbReference>
<reference evidence="8 9" key="1">
    <citation type="submission" date="2017-08" db="EMBL/GenBank/DDBJ databases">
        <title>Complete Genome Sequence of Bacillus kochii Oregon-R-modENCODE STRAIN BDGP4, isolated from Drosophila melanogaster gut.</title>
        <authorList>
            <person name="Wan K.H."/>
            <person name="Yu C."/>
            <person name="Park S."/>
            <person name="Hammonds A.S."/>
            <person name="Booth B.W."/>
            <person name="Celniker S.E."/>
        </authorList>
    </citation>
    <scope>NUCLEOTIDE SEQUENCE [LARGE SCALE GENOMIC DNA]</scope>
    <source>
        <strain evidence="8 9">BDGP4</strain>
    </source>
</reference>
<feature type="domain" description="RNA polymerase sigma-70 region 2" evidence="7">
    <location>
        <begin position="36"/>
        <end position="104"/>
    </location>
</feature>
<comment type="similarity">
    <text evidence="6">Belongs to the sigma-70 factor family. SigI subfamily.</text>
</comment>
<feature type="DNA-binding region" description="H-T-H motif" evidence="6">
    <location>
        <begin position="206"/>
        <end position="225"/>
    </location>
</feature>
<dbReference type="EMBL" id="CP022983">
    <property type="protein sequence ID" value="ASV66159.1"/>
    <property type="molecule type" value="Genomic_DNA"/>
</dbReference>
<evidence type="ECO:0000256" key="4">
    <source>
        <dbReference type="ARBA" id="ARBA00023125"/>
    </source>
</evidence>
<evidence type="ECO:0000256" key="2">
    <source>
        <dbReference type="ARBA" id="ARBA00023015"/>
    </source>
</evidence>
<evidence type="ECO:0000256" key="3">
    <source>
        <dbReference type="ARBA" id="ARBA00023082"/>
    </source>
</evidence>
<evidence type="ECO:0000256" key="5">
    <source>
        <dbReference type="ARBA" id="ARBA00023163"/>
    </source>
</evidence>